<dbReference type="Proteomes" id="UP000712600">
    <property type="component" value="Unassembled WGS sequence"/>
</dbReference>
<reference evidence="2" key="1">
    <citation type="submission" date="2019-12" db="EMBL/GenBank/DDBJ databases">
        <title>Genome sequencing and annotation of Brassica cretica.</title>
        <authorList>
            <person name="Studholme D.J."/>
            <person name="Sarris P."/>
        </authorList>
    </citation>
    <scope>NUCLEOTIDE SEQUENCE</scope>
    <source>
        <strain evidence="2">PFS-109/04</strain>
        <tissue evidence="2">Leaf</tissue>
    </source>
</reference>
<dbReference type="EMBL" id="QGKX02000996">
    <property type="protein sequence ID" value="KAF3559267.1"/>
    <property type="molecule type" value="Genomic_DNA"/>
</dbReference>
<evidence type="ECO:0000313" key="2">
    <source>
        <dbReference type="EMBL" id="KAF3559267.1"/>
    </source>
</evidence>
<sequence length="81" mass="9113">MVHVVAGIQQCARLDLLARFPGGFFAACRRPKDYIKRSSKEKEEDIENGEEGFSNDTNGEPMPERQGEKGDGFIKLERKAL</sequence>
<protein>
    <submittedName>
        <fullName evidence="2">Uncharacterized protein</fullName>
    </submittedName>
</protein>
<evidence type="ECO:0000256" key="1">
    <source>
        <dbReference type="SAM" id="MobiDB-lite"/>
    </source>
</evidence>
<comment type="caution">
    <text evidence="2">The sequence shown here is derived from an EMBL/GenBank/DDBJ whole genome shotgun (WGS) entry which is preliminary data.</text>
</comment>
<dbReference type="AlphaFoldDB" id="A0A8S9R4Q2"/>
<feature type="region of interest" description="Disordered" evidence="1">
    <location>
        <begin position="36"/>
        <end position="81"/>
    </location>
</feature>
<organism evidence="2 3">
    <name type="scientific">Brassica cretica</name>
    <name type="common">Mustard</name>
    <dbReference type="NCBI Taxonomy" id="69181"/>
    <lineage>
        <taxon>Eukaryota</taxon>
        <taxon>Viridiplantae</taxon>
        <taxon>Streptophyta</taxon>
        <taxon>Embryophyta</taxon>
        <taxon>Tracheophyta</taxon>
        <taxon>Spermatophyta</taxon>
        <taxon>Magnoliopsida</taxon>
        <taxon>eudicotyledons</taxon>
        <taxon>Gunneridae</taxon>
        <taxon>Pentapetalae</taxon>
        <taxon>rosids</taxon>
        <taxon>malvids</taxon>
        <taxon>Brassicales</taxon>
        <taxon>Brassicaceae</taxon>
        <taxon>Brassiceae</taxon>
        <taxon>Brassica</taxon>
    </lineage>
</organism>
<evidence type="ECO:0000313" key="3">
    <source>
        <dbReference type="Proteomes" id="UP000712600"/>
    </source>
</evidence>
<accession>A0A8S9R4Q2</accession>
<proteinExistence type="predicted"/>
<name>A0A8S9R4Q2_BRACR</name>
<feature type="compositionally biased region" description="Basic and acidic residues" evidence="1">
    <location>
        <begin position="62"/>
        <end position="81"/>
    </location>
</feature>
<gene>
    <name evidence="2" type="ORF">F2Q69_00016470</name>
</gene>